<sequence>MFNNIGTFRVILSDTCSIHLDTFRVLYTDIKEVPYKLPIEIPI</sequence>
<organism evidence="1 2">
    <name type="scientific">Fluoribacter dumoffii</name>
    <dbReference type="NCBI Taxonomy" id="463"/>
    <lineage>
        <taxon>Bacteria</taxon>
        <taxon>Pseudomonadati</taxon>
        <taxon>Pseudomonadota</taxon>
        <taxon>Gammaproteobacteria</taxon>
        <taxon>Legionellales</taxon>
        <taxon>Legionellaceae</taxon>
        <taxon>Fluoribacter</taxon>
    </lineage>
</organism>
<dbReference type="Proteomes" id="UP000254554">
    <property type="component" value="Unassembled WGS sequence"/>
</dbReference>
<dbReference type="AlphaFoldDB" id="A0A377IW30"/>
<accession>A0A377IW30</accession>
<reference evidence="1 2" key="1">
    <citation type="submission" date="2018-06" db="EMBL/GenBank/DDBJ databases">
        <authorList>
            <consortium name="Pathogen Informatics"/>
            <person name="Doyle S."/>
        </authorList>
    </citation>
    <scope>NUCLEOTIDE SEQUENCE [LARGE SCALE GENOMIC DNA]</scope>
    <source>
        <strain evidence="1 2">NCTC11370</strain>
    </source>
</reference>
<evidence type="ECO:0000313" key="2">
    <source>
        <dbReference type="Proteomes" id="UP000254554"/>
    </source>
</evidence>
<dbReference type="EMBL" id="UGGT01000004">
    <property type="protein sequence ID" value="STO91755.1"/>
    <property type="molecule type" value="Genomic_DNA"/>
</dbReference>
<protein>
    <submittedName>
        <fullName evidence="1">Uncharacterized protein</fullName>
    </submittedName>
</protein>
<evidence type="ECO:0000313" key="1">
    <source>
        <dbReference type="EMBL" id="STO91755.1"/>
    </source>
</evidence>
<proteinExistence type="predicted"/>
<name>A0A377IW30_9GAMM</name>
<gene>
    <name evidence="1" type="ORF">NCTC11370_03733</name>
</gene>
<keyword evidence="2" id="KW-1185">Reference proteome</keyword>